<comment type="caution">
    <text evidence="1">The sequence shown here is derived from an EMBL/GenBank/DDBJ whole genome shotgun (WGS) entry which is preliminary data.</text>
</comment>
<dbReference type="AlphaFoldDB" id="A0A3S1BCD4"/>
<evidence type="ECO:0000313" key="1">
    <source>
        <dbReference type="EMBL" id="RUS84917.1"/>
    </source>
</evidence>
<organism evidence="1 2">
    <name type="scientific">Elysia chlorotica</name>
    <name type="common">Eastern emerald elysia</name>
    <name type="synonym">Sea slug</name>
    <dbReference type="NCBI Taxonomy" id="188477"/>
    <lineage>
        <taxon>Eukaryota</taxon>
        <taxon>Metazoa</taxon>
        <taxon>Spiralia</taxon>
        <taxon>Lophotrochozoa</taxon>
        <taxon>Mollusca</taxon>
        <taxon>Gastropoda</taxon>
        <taxon>Heterobranchia</taxon>
        <taxon>Euthyneura</taxon>
        <taxon>Panpulmonata</taxon>
        <taxon>Sacoglossa</taxon>
        <taxon>Placobranchoidea</taxon>
        <taxon>Plakobranchidae</taxon>
        <taxon>Elysia</taxon>
    </lineage>
</organism>
<name>A0A3S1BCD4_ELYCH</name>
<protein>
    <submittedName>
        <fullName evidence="1">Uncharacterized protein</fullName>
    </submittedName>
</protein>
<dbReference type="Proteomes" id="UP000271974">
    <property type="component" value="Unassembled WGS sequence"/>
</dbReference>
<proteinExistence type="predicted"/>
<gene>
    <name evidence="1" type="ORF">EGW08_007327</name>
</gene>
<evidence type="ECO:0000313" key="2">
    <source>
        <dbReference type="Proteomes" id="UP000271974"/>
    </source>
</evidence>
<reference evidence="1 2" key="1">
    <citation type="submission" date="2019-01" db="EMBL/GenBank/DDBJ databases">
        <title>A draft genome assembly of the solar-powered sea slug Elysia chlorotica.</title>
        <authorList>
            <person name="Cai H."/>
            <person name="Li Q."/>
            <person name="Fang X."/>
            <person name="Li J."/>
            <person name="Curtis N.E."/>
            <person name="Altenburger A."/>
            <person name="Shibata T."/>
            <person name="Feng M."/>
            <person name="Maeda T."/>
            <person name="Schwartz J.A."/>
            <person name="Shigenobu S."/>
            <person name="Lundholm N."/>
            <person name="Nishiyama T."/>
            <person name="Yang H."/>
            <person name="Hasebe M."/>
            <person name="Li S."/>
            <person name="Pierce S.K."/>
            <person name="Wang J."/>
        </authorList>
    </citation>
    <scope>NUCLEOTIDE SEQUENCE [LARGE SCALE GENOMIC DNA]</scope>
    <source>
        <strain evidence="1">EC2010</strain>
        <tissue evidence="1">Whole organism of an adult</tissue>
    </source>
</reference>
<sequence>LDSKLDLRPQSTAITVDLDIPWGDLQQVKAEMSLRGRQFNDFQTIGSITSPVTGVIYASAGADLVDPSMRSAYAILRGNKLLPAEANDLKVKVTTESEANGDKYNAELQLAKNKE</sequence>
<feature type="non-terminal residue" evidence="1">
    <location>
        <position position="1"/>
    </location>
</feature>
<keyword evidence="2" id="KW-1185">Reference proteome</keyword>
<feature type="non-terminal residue" evidence="1">
    <location>
        <position position="115"/>
    </location>
</feature>
<accession>A0A3S1BCD4</accession>
<dbReference type="EMBL" id="RQTK01000189">
    <property type="protein sequence ID" value="RUS84917.1"/>
    <property type="molecule type" value="Genomic_DNA"/>
</dbReference>